<dbReference type="Proteomes" id="UP000182491">
    <property type="component" value="Unassembled WGS sequence"/>
</dbReference>
<keyword evidence="2" id="KW-1185">Reference proteome</keyword>
<name>A0A1I7FFK4_9BACT</name>
<reference evidence="2" key="1">
    <citation type="submission" date="2016-10" db="EMBL/GenBank/DDBJ databases">
        <authorList>
            <person name="Varghese N."/>
        </authorList>
    </citation>
    <scope>NUCLEOTIDE SEQUENCE [LARGE SCALE GENOMIC DNA]</scope>
    <source>
        <strain evidence="2">DSM 18820</strain>
    </source>
</reference>
<sequence>MYKKLLKHKGRFITLCFCTSVFTSCSNLDTEYYENGSLKTVSETYMGQRHGGTSVYYENGNMKTYAMYKQGLPHGDTIAYYLNGRKEFEGKYVEGMADSTSTYYTEDGKIRTIMNHKDGVMHGPFVRYFPRTDVVFMEGQYMNGKVVDTLEIYHDNGIKVRECYFNRNGENIGCKDF</sequence>
<dbReference type="SUPFAM" id="SSF82185">
    <property type="entry name" value="Histone H3 K4-specific methyltransferase SET7/9 N-terminal domain"/>
    <property type="match status" value="1"/>
</dbReference>
<dbReference type="Pfam" id="PF07661">
    <property type="entry name" value="MORN_2"/>
    <property type="match status" value="1"/>
</dbReference>
<dbReference type="STRING" id="388950.GCA_001611675_03304"/>
<organism evidence="1 2">
    <name type="scientific">Pontibacter akesuensis</name>
    <dbReference type="NCBI Taxonomy" id="388950"/>
    <lineage>
        <taxon>Bacteria</taxon>
        <taxon>Pseudomonadati</taxon>
        <taxon>Bacteroidota</taxon>
        <taxon>Cytophagia</taxon>
        <taxon>Cytophagales</taxon>
        <taxon>Hymenobacteraceae</taxon>
        <taxon>Pontibacter</taxon>
    </lineage>
</organism>
<proteinExistence type="predicted"/>
<dbReference type="EMBL" id="FPCA01000001">
    <property type="protein sequence ID" value="SFU34983.1"/>
    <property type="molecule type" value="Genomic_DNA"/>
</dbReference>
<gene>
    <name evidence="1" type="ORF">SAMN04487941_0166</name>
</gene>
<dbReference type="Gene3D" id="2.20.110.10">
    <property type="entry name" value="Histone H3 K4-specific methyltransferase SET7/9 N-terminal domain"/>
    <property type="match status" value="2"/>
</dbReference>
<accession>A0A1I7FFK4</accession>
<evidence type="ECO:0000313" key="2">
    <source>
        <dbReference type="Proteomes" id="UP000182491"/>
    </source>
</evidence>
<dbReference type="AlphaFoldDB" id="A0A1I7FFK4"/>
<evidence type="ECO:0000313" key="1">
    <source>
        <dbReference type="EMBL" id="SFU34983.1"/>
    </source>
</evidence>
<dbReference type="PROSITE" id="PS51257">
    <property type="entry name" value="PROKAR_LIPOPROTEIN"/>
    <property type="match status" value="1"/>
</dbReference>
<dbReference type="InterPro" id="IPR011652">
    <property type="entry name" value="MORN_2"/>
</dbReference>
<protein>
    <submittedName>
        <fullName evidence="1">Antitoxin component YwqK of the YwqJK toxin-antitoxin module</fullName>
    </submittedName>
</protein>
<dbReference type="RefSeq" id="WP_175537480.1">
    <property type="nucleotide sequence ID" value="NZ_FPCA01000001.1"/>
</dbReference>